<keyword evidence="8" id="KW-0325">Glycoprotein</keyword>
<evidence type="ECO:0000256" key="18">
    <source>
        <dbReference type="PIRSR" id="PIRSR000894-2"/>
    </source>
</evidence>
<keyword evidence="7 18" id="KW-1015">Disulfide bond</keyword>
<dbReference type="PROSITE" id="PS00616">
    <property type="entry name" value="HIS_ACID_PHOSPHAT_1"/>
    <property type="match status" value="1"/>
</dbReference>
<dbReference type="InterPro" id="IPR000560">
    <property type="entry name" value="His_Pase_clade-2"/>
</dbReference>
<dbReference type="CDD" id="cd07061">
    <property type="entry name" value="HP_HAP_like"/>
    <property type="match status" value="1"/>
</dbReference>
<feature type="disulfide bond" evidence="18">
    <location>
        <begin position="201"/>
        <end position="450"/>
    </location>
</feature>
<dbReference type="RefSeq" id="XP_060406638.1">
    <property type="nucleotide sequence ID" value="XM_060564686.1"/>
</dbReference>
<gene>
    <name evidence="20" type="ORF">LY79DRAFT_687874</name>
</gene>
<evidence type="ECO:0000256" key="6">
    <source>
        <dbReference type="ARBA" id="ARBA00022801"/>
    </source>
</evidence>
<dbReference type="InterPro" id="IPR029033">
    <property type="entry name" value="His_PPase_superfam"/>
</dbReference>
<evidence type="ECO:0000256" key="1">
    <source>
        <dbReference type="ARBA" id="ARBA00004613"/>
    </source>
</evidence>
<evidence type="ECO:0000256" key="12">
    <source>
        <dbReference type="ARBA" id="ARBA00043675"/>
    </source>
</evidence>
<accession>A0AAD8UXJ7</accession>
<dbReference type="EMBL" id="JAHLJV010000325">
    <property type="protein sequence ID" value="KAK1561395.1"/>
    <property type="molecule type" value="Genomic_DNA"/>
</dbReference>
<dbReference type="SUPFAM" id="SSF53254">
    <property type="entry name" value="Phosphoglycerate mutase-like"/>
    <property type="match status" value="1"/>
</dbReference>
<comment type="subunit">
    <text evidence="3">Monomer.</text>
</comment>
<evidence type="ECO:0000256" key="13">
    <source>
        <dbReference type="ARBA" id="ARBA00043721"/>
    </source>
</evidence>
<comment type="similarity">
    <text evidence="2">Belongs to the histidine acid phosphatase family.</text>
</comment>
<keyword evidence="5" id="KW-0964">Secreted</keyword>
<evidence type="ECO:0000256" key="8">
    <source>
        <dbReference type="ARBA" id="ARBA00023180"/>
    </source>
</evidence>
<dbReference type="GO" id="GO:0003993">
    <property type="term" value="F:acid phosphatase activity"/>
    <property type="evidence" value="ECO:0007669"/>
    <property type="project" value="TreeGrafter"/>
</dbReference>
<dbReference type="Proteomes" id="UP001230504">
    <property type="component" value="Unassembled WGS sequence"/>
</dbReference>
<evidence type="ECO:0000256" key="9">
    <source>
        <dbReference type="ARBA" id="ARBA00041857"/>
    </source>
</evidence>
<dbReference type="InterPro" id="IPR016274">
    <property type="entry name" value="Histidine_acid_Pase_euk"/>
</dbReference>
<dbReference type="GO" id="GO:0005576">
    <property type="term" value="C:extracellular region"/>
    <property type="evidence" value="ECO:0007669"/>
    <property type="project" value="UniProtKB-SubCell"/>
</dbReference>
<evidence type="ECO:0000313" key="20">
    <source>
        <dbReference type="EMBL" id="KAK1561395.1"/>
    </source>
</evidence>
<evidence type="ECO:0000256" key="7">
    <source>
        <dbReference type="ARBA" id="ARBA00023157"/>
    </source>
</evidence>
<comment type="catalytic activity">
    <reaction evidence="12">
        <text>1D-myo-inositol 1,2-bisphosphate + H2O = 1D-myo-inositol 2-phosphate + phosphate</text>
        <dbReference type="Rhea" id="RHEA:77135"/>
        <dbReference type="ChEBI" id="CHEBI:15377"/>
        <dbReference type="ChEBI" id="CHEBI:43474"/>
        <dbReference type="ChEBI" id="CHEBI:84142"/>
        <dbReference type="ChEBI" id="CHEBI:195539"/>
    </reaction>
    <physiologicalReaction direction="left-to-right" evidence="12">
        <dbReference type="Rhea" id="RHEA:77136"/>
    </physiologicalReaction>
</comment>
<evidence type="ECO:0000256" key="3">
    <source>
        <dbReference type="ARBA" id="ARBA00011245"/>
    </source>
</evidence>
<dbReference type="EC" id="3.1.3.8" evidence="4"/>
<sequence length="452" mass="50557">MALVLLLLLALGFSSISGQALDPKIRRGTETKSHFWGTLTPFFSVPSEIDAAIPAGCQITFVQVLSRHGSRNPKATKMRKFKALIERIRTKVSHYGDGLEVLKTYKLPQDVDQLTPFGKKESIDSGRSFYARYQDLATDNDPFIRSISEDRVVQTASLWKQGFYRSKTGDSSRKLDNRSPGRIHIMPIRKGFNNTLHHGVCTAFERDFDDLTEEAQAQWRIKYTRPITARLNKMLPGAHLTAADTVLLMLLCPTNTVVNGIESEVCKLFTKEEFKNYEYSETLGKYYAWSLGNSLGPTQGVGFTNELIARLTQQPVVDHTSTNSTLTGDPATFPLNKKIYADFTRGNVMVAIFSALGLFDKAKPLSKTERTPIAKAGGFSASRLIPFASRMYVEKMKCSGETDEEMVRVLINDRVMPLSGCDVDKLGRCKLGQFVESLEFARSGGHWDKCFD</sequence>
<dbReference type="Gene3D" id="3.40.50.1240">
    <property type="entry name" value="Phosphoglycerate mutase-like"/>
    <property type="match status" value="1"/>
</dbReference>
<comment type="catalytic activity">
    <reaction evidence="11">
        <text>1D-myo-inositol 1,2,5,6-tetrakisphosphate + H2O = 1D-myo-inositol 1,2,6-trisphosphate + phosphate</text>
        <dbReference type="Rhea" id="RHEA:77119"/>
        <dbReference type="ChEBI" id="CHEBI:15377"/>
        <dbReference type="ChEBI" id="CHEBI:43474"/>
        <dbReference type="ChEBI" id="CHEBI:195535"/>
        <dbReference type="ChEBI" id="CHEBI:195537"/>
    </reaction>
    <physiologicalReaction direction="left-to-right" evidence="11">
        <dbReference type="Rhea" id="RHEA:77120"/>
    </physiologicalReaction>
</comment>
<dbReference type="GO" id="GO:0016158">
    <property type="term" value="F:inositol hexakisphosphate 3-phosphatase activity"/>
    <property type="evidence" value="ECO:0007669"/>
    <property type="project" value="UniProtKB-EC"/>
</dbReference>
<evidence type="ECO:0000256" key="10">
    <source>
        <dbReference type="ARBA" id="ARBA00042300"/>
    </source>
</evidence>
<evidence type="ECO:0000256" key="15">
    <source>
        <dbReference type="ARBA" id="ARBA00043788"/>
    </source>
</evidence>
<keyword evidence="21" id="KW-1185">Reference proteome</keyword>
<dbReference type="AlphaFoldDB" id="A0AAD8UXJ7"/>
<comment type="catalytic activity">
    <reaction evidence="15">
        <text>1D-myo-inositol hexakisphosphate + H2O = 1D-myo-inositol 1,2,4,5,6-pentakisphosphate + phosphate</text>
        <dbReference type="Rhea" id="RHEA:16989"/>
        <dbReference type="ChEBI" id="CHEBI:15377"/>
        <dbReference type="ChEBI" id="CHEBI:43474"/>
        <dbReference type="ChEBI" id="CHEBI:57798"/>
        <dbReference type="ChEBI" id="CHEBI:58130"/>
        <dbReference type="EC" id="3.1.3.8"/>
    </reaction>
    <physiologicalReaction direction="left-to-right" evidence="15">
        <dbReference type="Rhea" id="RHEA:16990"/>
    </physiologicalReaction>
</comment>
<dbReference type="PANTHER" id="PTHR20963:SF24">
    <property type="entry name" value="3-PHYTASE B"/>
    <property type="match status" value="1"/>
</dbReference>
<keyword evidence="19" id="KW-0732">Signal</keyword>
<evidence type="ECO:0000256" key="14">
    <source>
        <dbReference type="ARBA" id="ARBA00043748"/>
    </source>
</evidence>
<name>A0AAD8UXJ7_9PEZI</name>
<dbReference type="PIRSF" id="PIRSF000894">
    <property type="entry name" value="Acid_phosphatase"/>
    <property type="match status" value="1"/>
</dbReference>
<dbReference type="PANTHER" id="PTHR20963">
    <property type="entry name" value="MULTIPLE INOSITOL POLYPHOSPHATE PHOSPHATASE-RELATED"/>
    <property type="match status" value="1"/>
</dbReference>
<comment type="catalytic activity">
    <reaction evidence="13">
        <text>1D-myo-inositol 1,2,6-trisphosphate + H2O = 1D-myo-inositol 1,2-bisphosphate + phosphate</text>
        <dbReference type="Rhea" id="RHEA:77131"/>
        <dbReference type="ChEBI" id="CHEBI:15377"/>
        <dbReference type="ChEBI" id="CHEBI:43474"/>
        <dbReference type="ChEBI" id="CHEBI:195537"/>
        <dbReference type="ChEBI" id="CHEBI:195539"/>
    </reaction>
    <physiologicalReaction direction="left-to-right" evidence="13">
        <dbReference type="Rhea" id="RHEA:77132"/>
    </physiologicalReaction>
</comment>
<dbReference type="Pfam" id="PF00328">
    <property type="entry name" value="His_Phos_2"/>
    <property type="match status" value="1"/>
</dbReference>
<organism evidence="20 21">
    <name type="scientific">Colletotrichum navitas</name>
    <dbReference type="NCBI Taxonomy" id="681940"/>
    <lineage>
        <taxon>Eukaryota</taxon>
        <taxon>Fungi</taxon>
        <taxon>Dikarya</taxon>
        <taxon>Ascomycota</taxon>
        <taxon>Pezizomycotina</taxon>
        <taxon>Sordariomycetes</taxon>
        <taxon>Hypocreomycetidae</taxon>
        <taxon>Glomerellales</taxon>
        <taxon>Glomerellaceae</taxon>
        <taxon>Colletotrichum</taxon>
        <taxon>Colletotrichum graminicola species complex</taxon>
    </lineage>
</organism>
<keyword evidence="6" id="KW-0378">Hydrolase</keyword>
<comment type="caution">
    <text evidence="20">The sequence shown here is derived from an EMBL/GenBank/DDBJ whole genome shotgun (WGS) entry which is preliminary data.</text>
</comment>
<feature type="signal peptide" evidence="19">
    <location>
        <begin position="1"/>
        <end position="18"/>
    </location>
</feature>
<evidence type="ECO:0000256" key="5">
    <source>
        <dbReference type="ARBA" id="ARBA00022525"/>
    </source>
</evidence>
<comment type="catalytic activity">
    <reaction evidence="14">
        <text>1D-myo-inositol 1,2,4,5,6-pentakisphosphate + H2O = 1D-myo-inositol 1,2,5,6-tetrakisphosphate + phosphate</text>
        <dbReference type="Rhea" id="RHEA:77115"/>
        <dbReference type="ChEBI" id="CHEBI:15377"/>
        <dbReference type="ChEBI" id="CHEBI:43474"/>
        <dbReference type="ChEBI" id="CHEBI:57798"/>
        <dbReference type="ChEBI" id="CHEBI:195535"/>
    </reaction>
    <physiologicalReaction direction="left-to-right" evidence="14">
        <dbReference type="Rhea" id="RHEA:77116"/>
    </physiologicalReaction>
</comment>
<evidence type="ECO:0000256" key="16">
    <source>
        <dbReference type="ARBA" id="ARBA00044106"/>
    </source>
</evidence>
<comment type="subcellular location">
    <subcellularLocation>
        <location evidence="1">Secreted</location>
    </subcellularLocation>
</comment>
<feature type="chain" id="PRO_5041954590" description="Phytase A" evidence="19">
    <location>
        <begin position="19"/>
        <end position="452"/>
    </location>
</feature>
<feature type="disulfide bond" evidence="18">
    <location>
        <begin position="57"/>
        <end position="398"/>
    </location>
</feature>
<evidence type="ECO:0000256" key="17">
    <source>
        <dbReference type="ARBA" id="ARBA00044262"/>
    </source>
</evidence>
<evidence type="ECO:0000256" key="4">
    <source>
        <dbReference type="ARBA" id="ARBA00012632"/>
    </source>
</evidence>
<dbReference type="GeneID" id="85448926"/>
<evidence type="ECO:0000313" key="21">
    <source>
        <dbReference type="Proteomes" id="UP001230504"/>
    </source>
</evidence>
<evidence type="ECO:0000256" key="19">
    <source>
        <dbReference type="SAM" id="SignalP"/>
    </source>
</evidence>
<dbReference type="InterPro" id="IPR033379">
    <property type="entry name" value="Acid_Pase_AS"/>
</dbReference>
<evidence type="ECO:0000256" key="11">
    <source>
        <dbReference type="ARBA" id="ARBA00043670"/>
    </source>
</evidence>
<protein>
    <recommendedName>
        <fullName evidence="16">Phytase A</fullName>
        <ecNumber evidence="4">3.1.3.8</ecNumber>
    </recommendedName>
    <alternativeName>
        <fullName evidence="17">Histidine acid phosphatase phyA</fullName>
    </alternativeName>
    <alternativeName>
        <fullName evidence="10">Myo-inositol hexakisphosphate phosphohydrolase A</fullName>
    </alternativeName>
    <alternativeName>
        <fullName evidence="9">Myo-inositol-hexaphosphate 3-phosphohydrolase A</fullName>
    </alternativeName>
</protein>
<feature type="disulfide bond" evidence="18">
    <location>
        <begin position="252"/>
        <end position="266"/>
    </location>
</feature>
<feature type="disulfide bond" evidence="18">
    <location>
        <begin position="421"/>
        <end position="429"/>
    </location>
</feature>
<reference evidence="20" key="1">
    <citation type="submission" date="2021-06" db="EMBL/GenBank/DDBJ databases">
        <title>Comparative genomics, transcriptomics and evolutionary studies reveal genomic signatures of adaptation to plant cell wall in hemibiotrophic fungi.</title>
        <authorList>
            <consortium name="DOE Joint Genome Institute"/>
            <person name="Baroncelli R."/>
            <person name="Diaz J.F."/>
            <person name="Benocci T."/>
            <person name="Peng M."/>
            <person name="Battaglia E."/>
            <person name="Haridas S."/>
            <person name="Andreopoulos W."/>
            <person name="Labutti K."/>
            <person name="Pangilinan J."/>
            <person name="Floch G.L."/>
            <person name="Makela M.R."/>
            <person name="Henrissat B."/>
            <person name="Grigoriev I.V."/>
            <person name="Crouch J.A."/>
            <person name="De Vries R.P."/>
            <person name="Sukno S.A."/>
            <person name="Thon M.R."/>
        </authorList>
    </citation>
    <scope>NUCLEOTIDE SEQUENCE</scope>
    <source>
        <strain evidence="20">CBS 125086</strain>
    </source>
</reference>
<evidence type="ECO:0000256" key="2">
    <source>
        <dbReference type="ARBA" id="ARBA00005375"/>
    </source>
</evidence>
<proteinExistence type="inferred from homology"/>